<dbReference type="EMBL" id="GG697504">
    <property type="protein sequence ID" value="EFQ36746.1"/>
    <property type="molecule type" value="Genomic_DNA"/>
</dbReference>
<dbReference type="OrthoDB" id="4848108at2759"/>
<dbReference type="Proteomes" id="UP000008782">
    <property type="component" value="Unassembled WGS sequence"/>
</dbReference>
<dbReference type="VEuPathDB" id="FungiDB:GLRG_11892"/>
<organism evidence="2">
    <name type="scientific">Colletotrichum graminicola (strain M1.001 / M2 / FGSC 10212)</name>
    <name type="common">Maize anthracnose fungus</name>
    <name type="synonym">Glomerella graminicola</name>
    <dbReference type="NCBI Taxonomy" id="645133"/>
    <lineage>
        <taxon>Eukaryota</taxon>
        <taxon>Fungi</taxon>
        <taxon>Dikarya</taxon>
        <taxon>Ascomycota</taxon>
        <taxon>Pezizomycotina</taxon>
        <taxon>Sordariomycetes</taxon>
        <taxon>Hypocreomycetidae</taxon>
        <taxon>Glomerellales</taxon>
        <taxon>Glomerellaceae</taxon>
        <taxon>Colletotrichum</taxon>
        <taxon>Colletotrichum graminicola species complex</taxon>
    </lineage>
</organism>
<dbReference type="AlphaFoldDB" id="E3R0V8"/>
<dbReference type="eggNOG" id="ENOG502RPI9">
    <property type="taxonomic scope" value="Eukaryota"/>
</dbReference>
<proteinExistence type="predicted"/>
<name>E3R0V8_COLGM</name>
<evidence type="ECO:0000313" key="1">
    <source>
        <dbReference type="EMBL" id="EFQ36746.1"/>
    </source>
</evidence>
<dbReference type="RefSeq" id="XP_008100766.1">
    <property type="nucleotide sequence ID" value="XM_008102575.1"/>
</dbReference>
<accession>E3R0V8</accession>
<sequence length="156" mass="17768">MPKDVKLWDILEHLACYRNTMDGQLQLDKKFCDDTGDNRKPKPNGKLQKLAWSLEGGKDPLTVKEWIDSIQSTSTGGPDLPDALSEWDEKHFDGQIGGFSRLGKSFETALGSERKVALWEFRGLGDITESQMSKYLEAIQRQVVEFHKKYSESLPY</sequence>
<keyword evidence="2" id="KW-1185">Reference proteome</keyword>
<protein>
    <submittedName>
        <fullName evidence="1">Uncharacterized protein</fullName>
    </submittedName>
</protein>
<evidence type="ECO:0000313" key="2">
    <source>
        <dbReference type="Proteomes" id="UP000008782"/>
    </source>
</evidence>
<dbReference type="GeneID" id="24417255"/>
<gene>
    <name evidence="1" type="ORF">GLRG_11892</name>
</gene>
<reference evidence="2" key="1">
    <citation type="journal article" date="2012" name="Nat. Genet.">
        <title>Lifestyle transitions in plant pathogenic Colletotrichum fungi deciphered by genome and transcriptome analyses.</title>
        <authorList>
            <person name="O'Connell R.J."/>
            <person name="Thon M.R."/>
            <person name="Hacquard S."/>
            <person name="Amyotte S.G."/>
            <person name="Kleemann J."/>
            <person name="Torres M.F."/>
            <person name="Damm U."/>
            <person name="Buiate E.A."/>
            <person name="Epstein L."/>
            <person name="Alkan N."/>
            <person name="Altmueller J."/>
            <person name="Alvarado-Balderrama L."/>
            <person name="Bauser C.A."/>
            <person name="Becker C."/>
            <person name="Birren B.W."/>
            <person name="Chen Z."/>
            <person name="Choi J."/>
            <person name="Crouch J.A."/>
            <person name="Duvick J.P."/>
            <person name="Farman M.A."/>
            <person name="Gan P."/>
            <person name="Heiman D."/>
            <person name="Henrissat B."/>
            <person name="Howard R.J."/>
            <person name="Kabbage M."/>
            <person name="Koch C."/>
            <person name="Kracher B."/>
            <person name="Kubo Y."/>
            <person name="Law A.D."/>
            <person name="Lebrun M.-H."/>
            <person name="Lee Y.-H."/>
            <person name="Miyara I."/>
            <person name="Moore N."/>
            <person name="Neumann U."/>
            <person name="Nordstroem K."/>
            <person name="Panaccione D.G."/>
            <person name="Panstruga R."/>
            <person name="Place M."/>
            <person name="Proctor R.H."/>
            <person name="Prusky D."/>
            <person name="Rech G."/>
            <person name="Reinhardt R."/>
            <person name="Rollins J.A."/>
            <person name="Rounsley S."/>
            <person name="Schardl C.L."/>
            <person name="Schwartz D.C."/>
            <person name="Shenoy N."/>
            <person name="Shirasu K."/>
            <person name="Sikhakolli U.R."/>
            <person name="Stueber K."/>
            <person name="Sukno S.A."/>
            <person name="Sweigard J.A."/>
            <person name="Takano Y."/>
            <person name="Takahara H."/>
            <person name="Trail F."/>
            <person name="van der Does H.C."/>
            <person name="Voll L.M."/>
            <person name="Will I."/>
            <person name="Young S."/>
            <person name="Zeng Q."/>
            <person name="Zhang J."/>
            <person name="Zhou S."/>
            <person name="Dickman M.B."/>
            <person name="Schulze-Lefert P."/>
            <person name="Ver Loren van Themaat E."/>
            <person name="Ma L.-J."/>
            <person name="Vaillancourt L.J."/>
        </authorList>
    </citation>
    <scope>NUCLEOTIDE SEQUENCE [LARGE SCALE GENOMIC DNA]</scope>
    <source>
        <strain evidence="2">M1.001 / M2 / FGSC 10212</strain>
    </source>
</reference>
<dbReference type="HOGENOM" id="CLU_1731355_0_0_1"/>